<dbReference type="InterPro" id="IPR039015">
    <property type="entry name" value="ENDOD1"/>
</dbReference>
<dbReference type="SUPFAM" id="SSF54060">
    <property type="entry name" value="His-Me finger endonucleases"/>
    <property type="match status" value="1"/>
</dbReference>
<evidence type="ECO:0000313" key="5">
    <source>
        <dbReference type="Proteomes" id="UP000524451"/>
    </source>
</evidence>
<feature type="non-terminal residue" evidence="4">
    <location>
        <position position="275"/>
    </location>
</feature>
<dbReference type="SMART" id="SM00477">
    <property type="entry name" value="NUC"/>
    <property type="match status" value="1"/>
</dbReference>
<sequence>MLGLLLLQVLASCLWLGHSEVVTSFATCPQFFYAWTAPNGALLPNNPALICQVYNNSYHFATLYDKDRRIPVYSAYIYQRGQCNRTSSWFLEPQLINTTFSKAMDTQGSIRKKYRVTLQEMRQNQAVNQDYNTTKDYHHGHLNPCSHHNGTINTTATNTLTNVVPQNKTLNQGAWKSYEITTMAQKTRNCSTTYVIVGAVPGNNAISNGTVNVPSHIWSAACCLGNTQPIAAWGAIAENDKNQVDVLSLGDLEDRLSGHYGGRAVTLFNNACPRR</sequence>
<reference evidence="4 5" key="1">
    <citation type="submission" date="2019-09" db="EMBL/GenBank/DDBJ databases">
        <title>Bird 10,000 Genomes (B10K) Project - Family phase.</title>
        <authorList>
            <person name="Zhang G."/>
        </authorList>
    </citation>
    <scope>NUCLEOTIDE SEQUENCE [LARGE SCALE GENOMIC DNA]</scope>
    <source>
        <strain evidence="4">OUT-0056</strain>
        <tissue evidence="4">Blood</tissue>
    </source>
</reference>
<dbReference type="InterPro" id="IPR044929">
    <property type="entry name" value="DNA/RNA_non-sp_Endonuclease_sf"/>
</dbReference>
<dbReference type="EMBL" id="VZUI01079245">
    <property type="protein sequence ID" value="NXV08038.1"/>
    <property type="molecule type" value="Genomic_DNA"/>
</dbReference>
<gene>
    <name evidence="4" type="primary">Endod1_2</name>
    <name evidence="4" type="ORF">CETCET_R05585</name>
</gene>
<dbReference type="PANTHER" id="PTHR21472:SF26">
    <property type="entry name" value="ENDONUCLEASE DOMAIN CONTAINING 1"/>
    <property type="match status" value="1"/>
</dbReference>
<evidence type="ECO:0000259" key="2">
    <source>
        <dbReference type="SMART" id="SM00477"/>
    </source>
</evidence>
<dbReference type="PANTHER" id="PTHR21472">
    <property type="entry name" value="ENDONUCLEASE DOMAIN-CONTAINING 1 PROTEIN ENDOD1"/>
    <property type="match status" value="1"/>
</dbReference>
<dbReference type="Gene3D" id="3.40.570.10">
    <property type="entry name" value="Extracellular Endonuclease, subunit A"/>
    <property type="match status" value="1"/>
</dbReference>
<feature type="domain" description="ENPP1-3/EXOG-like endonuclease/phosphodiesterase" evidence="2">
    <location>
        <begin position="57"/>
        <end position="268"/>
    </location>
</feature>
<dbReference type="Proteomes" id="UP000524451">
    <property type="component" value="Unassembled WGS sequence"/>
</dbReference>
<accession>A0A7L3QZC1</accession>
<name>A0A7L3QZC1_9SYLV</name>
<evidence type="ECO:0000313" key="4">
    <source>
        <dbReference type="EMBL" id="NXV08038.1"/>
    </source>
</evidence>
<feature type="signal peptide" evidence="1">
    <location>
        <begin position="1"/>
        <end position="19"/>
    </location>
</feature>
<feature type="chain" id="PRO_5029541769" evidence="1">
    <location>
        <begin position="20"/>
        <end position="275"/>
    </location>
</feature>
<evidence type="ECO:0000256" key="1">
    <source>
        <dbReference type="SAM" id="SignalP"/>
    </source>
</evidence>
<comment type="caution">
    <text evidence="4">The sequence shown here is derived from an EMBL/GenBank/DDBJ whole genome shotgun (WGS) entry which is preliminary data.</text>
</comment>
<dbReference type="InterPro" id="IPR001604">
    <property type="entry name" value="Endo_G_ENPP1-like_dom"/>
</dbReference>
<dbReference type="GO" id="GO:0016787">
    <property type="term" value="F:hydrolase activity"/>
    <property type="evidence" value="ECO:0007669"/>
    <property type="project" value="InterPro"/>
</dbReference>
<protein>
    <submittedName>
        <fullName evidence="4">ENDD1 protein</fullName>
    </submittedName>
</protein>
<organism evidence="4 5">
    <name type="scientific">Cettia cetti</name>
    <dbReference type="NCBI Taxonomy" id="68486"/>
    <lineage>
        <taxon>Eukaryota</taxon>
        <taxon>Metazoa</taxon>
        <taxon>Chordata</taxon>
        <taxon>Craniata</taxon>
        <taxon>Vertebrata</taxon>
        <taxon>Euteleostomi</taxon>
        <taxon>Archelosauria</taxon>
        <taxon>Archosauria</taxon>
        <taxon>Dinosauria</taxon>
        <taxon>Saurischia</taxon>
        <taxon>Theropoda</taxon>
        <taxon>Coelurosauria</taxon>
        <taxon>Aves</taxon>
        <taxon>Neognathae</taxon>
        <taxon>Neoaves</taxon>
        <taxon>Telluraves</taxon>
        <taxon>Australaves</taxon>
        <taxon>Passeriformes</taxon>
        <taxon>Sylvioidea</taxon>
        <taxon>Sylviidae</taxon>
        <taxon>Acrocephalinae</taxon>
        <taxon>Cettia</taxon>
    </lineage>
</organism>
<dbReference type="InterPro" id="IPR044925">
    <property type="entry name" value="His-Me_finger_sf"/>
</dbReference>
<keyword evidence="1" id="KW-0732">Signal</keyword>
<dbReference type="SMART" id="SM00892">
    <property type="entry name" value="Endonuclease_NS"/>
    <property type="match status" value="1"/>
</dbReference>
<dbReference type="GO" id="GO:0003676">
    <property type="term" value="F:nucleic acid binding"/>
    <property type="evidence" value="ECO:0007669"/>
    <property type="project" value="InterPro"/>
</dbReference>
<keyword evidence="5" id="KW-1185">Reference proteome</keyword>
<evidence type="ECO:0000259" key="3">
    <source>
        <dbReference type="SMART" id="SM00892"/>
    </source>
</evidence>
<dbReference type="AlphaFoldDB" id="A0A7L3QZC1"/>
<dbReference type="InterPro" id="IPR020821">
    <property type="entry name" value="ENPP1-3/EXOG-like_nuc-like"/>
</dbReference>
<dbReference type="Pfam" id="PF01223">
    <property type="entry name" value="Endonuclease_NS"/>
    <property type="match status" value="1"/>
</dbReference>
<feature type="non-terminal residue" evidence="4">
    <location>
        <position position="1"/>
    </location>
</feature>
<proteinExistence type="predicted"/>
<dbReference type="GO" id="GO:0046872">
    <property type="term" value="F:metal ion binding"/>
    <property type="evidence" value="ECO:0007669"/>
    <property type="project" value="InterPro"/>
</dbReference>
<feature type="domain" description="DNA/RNA non-specific endonuclease/pyrophosphatase/phosphodiesterase" evidence="3">
    <location>
        <begin position="56"/>
        <end position="262"/>
    </location>
</feature>